<evidence type="ECO:0000313" key="8">
    <source>
        <dbReference type="Proteomes" id="UP001306950"/>
    </source>
</evidence>
<dbReference type="Gene3D" id="3.40.190.10">
    <property type="entry name" value="Periplasmic binding protein-like II"/>
    <property type="match status" value="1"/>
</dbReference>
<dbReference type="SUPFAM" id="SSF53850">
    <property type="entry name" value="Periplasmic binding protein-like II"/>
    <property type="match status" value="1"/>
</dbReference>
<evidence type="ECO:0000313" key="7">
    <source>
        <dbReference type="EMBL" id="MEF2968461.1"/>
    </source>
</evidence>
<dbReference type="InterPro" id="IPR006059">
    <property type="entry name" value="SBP"/>
</dbReference>
<evidence type="ECO:0000256" key="3">
    <source>
        <dbReference type="ARBA" id="ARBA00022448"/>
    </source>
</evidence>
<sequence>MRLKRFLGITLAAILAIGLLAGCSGTKGNGADTGTQKPDNSAAATSDTGGNGSDGNDPVTLKWALWDWEATAYYQPLIDAYKTAHPNVTIEYVDLGSTDYMTMLSTQLSGGADLDILTIKDIPGYANLVKQNHLEPLKGYIGEQGIDTAKYGGTVEQIQVGDEVYALPFRSDFWVIYYNKDLFDKAGVPYPTNDMTLEQYDELARKMTSGSGAEKVYGAHYHTWRSAVQLFGILDGQHTILDGEYDFLKPTYERILKEQEDGIVMDYATLKTSSTHYSGVFYNNSVAMMNMGSWFIATQIEKVKSGESQSKNWGIVKYPHPDGVEPGTTLGTITSLAVNQKSENKEAALDFMKFVTGEEGAAVIAATGTIPAITTDEVVNSISSIEGFPADENSKAALSTAKTYLEMPMHEKSADIEVILNEVHDSIMTENTSIDKGLEDMKTRVQQVLNN</sequence>
<evidence type="ECO:0000256" key="4">
    <source>
        <dbReference type="ARBA" id="ARBA00022729"/>
    </source>
</evidence>
<dbReference type="PANTHER" id="PTHR43649:SF31">
    <property type="entry name" value="SN-GLYCEROL-3-PHOSPHATE-BINDING PERIPLASMIC PROTEIN UGPB"/>
    <property type="match status" value="1"/>
</dbReference>
<evidence type="ECO:0000256" key="1">
    <source>
        <dbReference type="ARBA" id="ARBA00004196"/>
    </source>
</evidence>
<comment type="subcellular location">
    <subcellularLocation>
        <location evidence="1">Cell envelope</location>
    </subcellularLocation>
</comment>
<comment type="caution">
    <text evidence="7">The sequence shown here is derived from an EMBL/GenBank/DDBJ whole genome shotgun (WGS) entry which is preliminary data.</text>
</comment>
<dbReference type="PANTHER" id="PTHR43649">
    <property type="entry name" value="ARABINOSE-BINDING PROTEIN-RELATED"/>
    <property type="match status" value="1"/>
</dbReference>
<accession>A0ABU7VYZ7</accession>
<dbReference type="Pfam" id="PF01547">
    <property type="entry name" value="SBP_bac_1"/>
    <property type="match status" value="1"/>
</dbReference>
<organism evidence="7 8">
    <name type="scientific">Paenibacillus haidiansis</name>
    <dbReference type="NCBI Taxonomy" id="1574488"/>
    <lineage>
        <taxon>Bacteria</taxon>
        <taxon>Bacillati</taxon>
        <taxon>Bacillota</taxon>
        <taxon>Bacilli</taxon>
        <taxon>Bacillales</taxon>
        <taxon>Paenibacillaceae</taxon>
        <taxon>Paenibacillus</taxon>
    </lineage>
</organism>
<dbReference type="Proteomes" id="UP001306950">
    <property type="component" value="Unassembled WGS sequence"/>
</dbReference>
<protein>
    <submittedName>
        <fullName evidence="7">Extracellular solute-binding protein</fullName>
    </submittedName>
</protein>
<dbReference type="EMBL" id="JAZHPZ010000015">
    <property type="protein sequence ID" value="MEF2968461.1"/>
    <property type="molecule type" value="Genomic_DNA"/>
</dbReference>
<dbReference type="InterPro" id="IPR050490">
    <property type="entry name" value="Bact_solute-bd_prot1"/>
</dbReference>
<proteinExistence type="inferred from homology"/>
<feature type="signal peptide" evidence="6">
    <location>
        <begin position="1"/>
        <end position="21"/>
    </location>
</feature>
<name>A0ABU7VYZ7_9BACL</name>
<gene>
    <name evidence="7" type="ORF">V3851_21820</name>
</gene>
<keyword evidence="4 6" id="KW-0732">Signal</keyword>
<evidence type="ECO:0000256" key="2">
    <source>
        <dbReference type="ARBA" id="ARBA00008520"/>
    </source>
</evidence>
<dbReference type="RefSeq" id="WP_331848641.1">
    <property type="nucleotide sequence ID" value="NZ_JAZHPZ010000015.1"/>
</dbReference>
<comment type="similarity">
    <text evidence="2">Belongs to the bacterial solute-binding protein 1 family.</text>
</comment>
<feature type="region of interest" description="Disordered" evidence="5">
    <location>
        <begin position="30"/>
        <end position="55"/>
    </location>
</feature>
<feature type="chain" id="PRO_5047181337" evidence="6">
    <location>
        <begin position="22"/>
        <end position="451"/>
    </location>
</feature>
<dbReference type="PROSITE" id="PS51257">
    <property type="entry name" value="PROKAR_LIPOPROTEIN"/>
    <property type="match status" value="1"/>
</dbReference>
<dbReference type="CDD" id="cd13585">
    <property type="entry name" value="PBP2_TMBP_like"/>
    <property type="match status" value="1"/>
</dbReference>
<evidence type="ECO:0000256" key="5">
    <source>
        <dbReference type="SAM" id="MobiDB-lite"/>
    </source>
</evidence>
<feature type="compositionally biased region" description="Polar residues" evidence="5">
    <location>
        <begin position="32"/>
        <end position="44"/>
    </location>
</feature>
<reference evidence="7 8" key="1">
    <citation type="submission" date="2024-02" db="EMBL/GenBank/DDBJ databases">
        <title>A nitrogen-fixing paenibacillus bacterium.</title>
        <authorList>
            <person name="Zhang W.L."/>
            <person name="Chen S.F."/>
        </authorList>
    </citation>
    <scope>NUCLEOTIDE SEQUENCE [LARGE SCALE GENOMIC DNA]</scope>
    <source>
        <strain evidence="7 8">M1</strain>
    </source>
</reference>
<keyword evidence="3" id="KW-0813">Transport</keyword>
<keyword evidence="8" id="KW-1185">Reference proteome</keyword>
<evidence type="ECO:0000256" key="6">
    <source>
        <dbReference type="SAM" id="SignalP"/>
    </source>
</evidence>